<dbReference type="AlphaFoldDB" id="A0A2P7BKI8"/>
<protein>
    <recommendedName>
        <fullName evidence="2">histidine kinase</fullName>
        <ecNumber evidence="2">2.7.13.3</ecNumber>
    </recommendedName>
</protein>
<feature type="transmembrane region" description="Helical" evidence="8">
    <location>
        <begin position="194"/>
        <end position="214"/>
    </location>
</feature>
<evidence type="ECO:0000259" key="9">
    <source>
        <dbReference type="PROSITE" id="PS50109"/>
    </source>
</evidence>
<dbReference type="InterPro" id="IPR004358">
    <property type="entry name" value="Sig_transdc_His_kin-like_C"/>
</dbReference>
<keyword evidence="8" id="KW-1133">Transmembrane helix</keyword>
<dbReference type="Pfam" id="PF07568">
    <property type="entry name" value="HisKA_2"/>
    <property type="match status" value="1"/>
</dbReference>
<dbReference type="PROSITE" id="PS50109">
    <property type="entry name" value="HIS_KIN"/>
    <property type="match status" value="1"/>
</dbReference>
<keyword evidence="4" id="KW-0808">Transferase</keyword>
<sequence>MENDDLLWWQRIQMNLSQRPLRGLAIILSLGLIIGSAASTIILARSFNNQIDDVIATYRVREQAYSSLALLNEAHSNQRGFLLTQDTGFLDLYKNATARLTESLNTLGEMTKGNARQQAMATRIHDLAKEKQAAVEAAIALALSGKRADALASLGPTFGIGQLDEINKTVNSFLGEEDRRLVDRNIAMNSMRSWLTIASVSSLGGALILAYILASRTRRYVRRLAEGQSVLLSEKSVLEEMVRDRTSELEKAMLVATRERERVETLLQDSDHRIGNSLATVSSLLGIQMRDGSSEETRAALGAARDRIQMISSAHRRLRLGKDHETVRTDEYLPDVIADIKESNAHDRKIDIQSDLAPIELSSRDATTLGIIIGELTMNAIKHAFPGKRSGQIHINLAPGENGVLKLKIADTGVGLQKKPRKPSGAGLGTVIVNQLCHQFGGSVKYAANGEGGTIVTVDFPSLSEVKPQQSLEQDAEG</sequence>
<dbReference type="SMART" id="SM00387">
    <property type="entry name" value="HATPase_c"/>
    <property type="match status" value="1"/>
</dbReference>
<dbReference type="InterPro" id="IPR011495">
    <property type="entry name" value="Sig_transdc_His_kin_sub2_dim/P"/>
</dbReference>
<dbReference type="GO" id="GO:0005524">
    <property type="term" value="F:ATP binding"/>
    <property type="evidence" value="ECO:0007669"/>
    <property type="project" value="UniProtKB-KW"/>
</dbReference>
<dbReference type="Pfam" id="PF02518">
    <property type="entry name" value="HATPase_c"/>
    <property type="match status" value="1"/>
</dbReference>
<reference evidence="11" key="1">
    <citation type="submission" date="2017-11" db="EMBL/GenBank/DDBJ databases">
        <authorList>
            <person name="Kuznetsova I."/>
            <person name="Sazanova A."/>
            <person name="Chirak E."/>
            <person name="Safronova V."/>
            <person name="Willems A."/>
        </authorList>
    </citation>
    <scope>NUCLEOTIDE SEQUENCE [LARGE SCALE GENOMIC DNA]</scope>
    <source>
        <strain evidence="11">CCBAU 03422</strain>
    </source>
</reference>
<gene>
    <name evidence="10" type="ORF">CU103_00755</name>
</gene>
<dbReference type="EMBL" id="PGGM01000001">
    <property type="protein sequence ID" value="PSH66944.1"/>
    <property type="molecule type" value="Genomic_DNA"/>
</dbReference>
<keyword evidence="11" id="KW-1185">Reference proteome</keyword>
<keyword evidence="8" id="KW-0472">Membrane</keyword>
<keyword evidence="5" id="KW-0547">Nucleotide-binding</keyword>
<dbReference type="PRINTS" id="PR00344">
    <property type="entry name" value="BCTRLSENSOR"/>
</dbReference>
<keyword evidence="3" id="KW-0597">Phosphoprotein</keyword>
<comment type="catalytic activity">
    <reaction evidence="1">
        <text>ATP + protein L-histidine = ADP + protein N-phospho-L-histidine.</text>
        <dbReference type="EC" id="2.7.13.3"/>
    </reaction>
</comment>
<feature type="transmembrane region" description="Helical" evidence="8">
    <location>
        <begin position="21"/>
        <end position="44"/>
    </location>
</feature>
<dbReference type="SUPFAM" id="SSF55874">
    <property type="entry name" value="ATPase domain of HSP90 chaperone/DNA topoisomerase II/histidine kinase"/>
    <property type="match status" value="1"/>
</dbReference>
<dbReference type="Proteomes" id="UP000241764">
    <property type="component" value="Unassembled WGS sequence"/>
</dbReference>
<comment type="caution">
    <text evidence="10">The sequence shown here is derived from an EMBL/GenBank/DDBJ whole genome shotgun (WGS) entry which is preliminary data.</text>
</comment>
<evidence type="ECO:0000256" key="3">
    <source>
        <dbReference type="ARBA" id="ARBA00022553"/>
    </source>
</evidence>
<keyword evidence="8" id="KW-0812">Transmembrane</keyword>
<dbReference type="InterPro" id="IPR003594">
    <property type="entry name" value="HATPase_dom"/>
</dbReference>
<dbReference type="OrthoDB" id="9767435at2"/>
<dbReference type="EC" id="2.7.13.3" evidence="2"/>
<dbReference type="Gene3D" id="3.30.565.10">
    <property type="entry name" value="Histidine kinase-like ATPase, C-terminal domain"/>
    <property type="match status" value="1"/>
</dbReference>
<dbReference type="PANTHER" id="PTHR41523:SF8">
    <property type="entry name" value="ETHYLENE RESPONSE SENSOR PROTEIN"/>
    <property type="match status" value="1"/>
</dbReference>
<evidence type="ECO:0000256" key="7">
    <source>
        <dbReference type="ARBA" id="ARBA00022840"/>
    </source>
</evidence>
<organism evidence="10 11">
    <name type="scientific">Phyllobacterium sophorae</name>
    <dbReference type="NCBI Taxonomy" id="1520277"/>
    <lineage>
        <taxon>Bacteria</taxon>
        <taxon>Pseudomonadati</taxon>
        <taxon>Pseudomonadota</taxon>
        <taxon>Alphaproteobacteria</taxon>
        <taxon>Hyphomicrobiales</taxon>
        <taxon>Phyllobacteriaceae</taxon>
        <taxon>Phyllobacterium</taxon>
    </lineage>
</organism>
<dbReference type="GO" id="GO:0004673">
    <property type="term" value="F:protein histidine kinase activity"/>
    <property type="evidence" value="ECO:0007669"/>
    <property type="project" value="UniProtKB-EC"/>
</dbReference>
<dbReference type="InterPro" id="IPR005467">
    <property type="entry name" value="His_kinase_dom"/>
</dbReference>
<dbReference type="PANTHER" id="PTHR41523">
    <property type="entry name" value="TWO-COMPONENT SYSTEM SENSOR PROTEIN"/>
    <property type="match status" value="1"/>
</dbReference>
<evidence type="ECO:0000256" key="6">
    <source>
        <dbReference type="ARBA" id="ARBA00022777"/>
    </source>
</evidence>
<keyword evidence="7" id="KW-0067">ATP-binding</keyword>
<dbReference type="Pfam" id="PF05227">
    <property type="entry name" value="CHASE3"/>
    <property type="match status" value="1"/>
</dbReference>
<evidence type="ECO:0000313" key="11">
    <source>
        <dbReference type="Proteomes" id="UP000241764"/>
    </source>
</evidence>
<evidence type="ECO:0000256" key="2">
    <source>
        <dbReference type="ARBA" id="ARBA00012438"/>
    </source>
</evidence>
<name>A0A2P7BKI8_9HYPH</name>
<evidence type="ECO:0000256" key="4">
    <source>
        <dbReference type="ARBA" id="ARBA00022679"/>
    </source>
</evidence>
<keyword evidence="6 10" id="KW-0418">Kinase</keyword>
<dbReference type="InterPro" id="IPR036890">
    <property type="entry name" value="HATPase_C_sf"/>
</dbReference>
<evidence type="ECO:0000256" key="8">
    <source>
        <dbReference type="SAM" id="Phobius"/>
    </source>
</evidence>
<feature type="domain" description="Histidine kinase" evidence="9">
    <location>
        <begin position="269"/>
        <end position="464"/>
    </location>
</feature>
<accession>A0A2P7BKI8</accession>
<evidence type="ECO:0000313" key="10">
    <source>
        <dbReference type="EMBL" id="PSH66944.1"/>
    </source>
</evidence>
<evidence type="ECO:0000256" key="5">
    <source>
        <dbReference type="ARBA" id="ARBA00022741"/>
    </source>
</evidence>
<proteinExistence type="predicted"/>
<dbReference type="InterPro" id="IPR007891">
    <property type="entry name" value="CHASE3"/>
</dbReference>
<dbReference type="CDD" id="cd19410">
    <property type="entry name" value="HK9-like_sensor"/>
    <property type="match status" value="1"/>
</dbReference>
<evidence type="ECO:0000256" key="1">
    <source>
        <dbReference type="ARBA" id="ARBA00000085"/>
    </source>
</evidence>